<dbReference type="SMART" id="SM00086">
    <property type="entry name" value="PAC"/>
    <property type="match status" value="2"/>
</dbReference>
<keyword evidence="9" id="KW-1133">Transmembrane helix</keyword>
<keyword evidence="5" id="KW-0812">Transmembrane</keyword>
<keyword evidence="11" id="KW-0472">Membrane</keyword>
<evidence type="ECO:0000313" key="16">
    <source>
        <dbReference type="EMBL" id="MDF9744698.1"/>
    </source>
</evidence>
<dbReference type="CDD" id="cd00075">
    <property type="entry name" value="HATPase"/>
    <property type="match status" value="1"/>
</dbReference>
<dbReference type="Pfam" id="PF13185">
    <property type="entry name" value="GAF_2"/>
    <property type="match status" value="1"/>
</dbReference>
<dbReference type="GO" id="GO:0000156">
    <property type="term" value="F:phosphorelay response regulator activity"/>
    <property type="evidence" value="ECO:0007669"/>
    <property type="project" value="TreeGrafter"/>
</dbReference>
<dbReference type="PROSITE" id="PS50109">
    <property type="entry name" value="HIS_KIN"/>
    <property type="match status" value="1"/>
</dbReference>
<gene>
    <name evidence="16" type="ORF">NDI89_03780</name>
</gene>
<dbReference type="RefSeq" id="WP_277520180.1">
    <property type="nucleotide sequence ID" value="NZ_JAMQOT010000001.1"/>
</dbReference>
<evidence type="ECO:0000259" key="15">
    <source>
        <dbReference type="PROSITE" id="PS50113"/>
    </source>
</evidence>
<dbReference type="Gene3D" id="3.30.565.10">
    <property type="entry name" value="Histidine kinase-like ATPase, C-terminal domain"/>
    <property type="match status" value="1"/>
</dbReference>
<dbReference type="EMBL" id="JAMQOT010000001">
    <property type="protein sequence ID" value="MDF9744698.1"/>
    <property type="molecule type" value="Genomic_DNA"/>
</dbReference>
<feature type="domain" description="PAC" evidence="15">
    <location>
        <begin position="330"/>
        <end position="382"/>
    </location>
</feature>
<dbReference type="AlphaFoldDB" id="A0A9Q4KX14"/>
<dbReference type="Gene3D" id="3.30.450.40">
    <property type="match status" value="1"/>
</dbReference>
<dbReference type="InterPro" id="IPR000014">
    <property type="entry name" value="PAS"/>
</dbReference>
<evidence type="ECO:0000256" key="12">
    <source>
        <dbReference type="SAM" id="MobiDB-lite"/>
    </source>
</evidence>
<feature type="domain" description="Histidine kinase" evidence="13">
    <location>
        <begin position="670"/>
        <end position="873"/>
    </location>
</feature>
<dbReference type="InterPro" id="IPR005467">
    <property type="entry name" value="His_kinase_dom"/>
</dbReference>
<dbReference type="InterPro" id="IPR000700">
    <property type="entry name" value="PAS-assoc_C"/>
</dbReference>
<dbReference type="InterPro" id="IPR036890">
    <property type="entry name" value="HATPase_C_sf"/>
</dbReference>
<dbReference type="SMART" id="SM00091">
    <property type="entry name" value="PAS"/>
    <property type="match status" value="3"/>
</dbReference>
<evidence type="ECO:0000259" key="14">
    <source>
        <dbReference type="PROSITE" id="PS50112"/>
    </source>
</evidence>
<dbReference type="InterPro" id="IPR013656">
    <property type="entry name" value="PAS_4"/>
</dbReference>
<keyword evidence="6" id="KW-0547">Nucleotide-binding</keyword>
<keyword evidence="7" id="KW-0418">Kinase</keyword>
<dbReference type="Pfam" id="PF08448">
    <property type="entry name" value="PAS_4"/>
    <property type="match status" value="2"/>
</dbReference>
<evidence type="ECO:0000313" key="17">
    <source>
        <dbReference type="Proteomes" id="UP001154061"/>
    </source>
</evidence>
<comment type="subcellular location">
    <subcellularLocation>
        <location evidence="2">Membrane</location>
        <topology evidence="2">Multi-pass membrane protein</topology>
    </subcellularLocation>
</comment>
<dbReference type="PROSITE" id="PS50113">
    <property type="entry name" value="PAC"/>
    <property type="match status" value="2"/>
</dbReference>
<feature type="compositionally biased region" description="Low complexity" evidence="12">
    <location>
        <begin position="877"/>
        <end position="888"/>
    </location>
</feature>
<comment type="caution">
    <text evidence="16">The sequence shown here is derived from an EMBL/GenBank/DDBJ whole genome shotgun (WGS) entry which is preliminary data.</text>
</comment>
<dbReference type="SMART" id="SM00065">
    <property type="entry name" value="GAF"/>
    <property type="match status" value="1"/>
</dbReference>
<name>A0A9Q4KX14_9EURY</name>
<dbReference type="Proteomes" id="UP001154061">
    <property type="component" value="Unassembled WGS sequence"/>
</dbReference>
<evidence type="ECO:0000256" key="2">
    <source>
        <dbReference type="ARBA" id="ARBA00004141"/>
    </source>
</evidence>
<dbReference type="SUPFAM" id="SSF55874">
    <property type="entry name" value="ATPase domain of HSP90 chaperone/DNA topoisomerase II/histidine kinase"/>
    <property type="match status" value="1"/>
</dbReference>
<dbReference type="GO" id="GO:0007234">
    <property type="term" value="P:osmosensory signaling via phosphorelay pathway"/>
    <property type="evidence" value="ECO:0007669"/>
    <property type="project" value="TreeGrafter"/>
</dbReference>
<keyword evidence="17" id="KW-1185">Reference proteome</keyword>
<dbReference type="SUPFAM" id="SSF55781">
    <property type="entry name" value="GAF domain-like"/>
    <property type="match status" value="1"/>
</dbReference>
<evidence type="ECO:0000256" key="8">
    <source>
        <dbReference type="ARBA" id="ARBA00022840"/>
    </source>
</evidence>
<dbReference type="SMART" id="SM00387">
    <property type="entry name" value="HATPase_c"/>
    <property type="match status" value="1"/>
</dbReference>
<evidence type="ECO:0000256" key="6">
    <source>
        <dbReference type="ARBA" id="ARBA00022741"/>
    </source>
</evidence>
<dbReference type="PANTHER" id="PTHR42878:SF7">
    <property type="entry name" value="SENSOR HISTIDINE KINASE GLRK"/>
    <property type="match status" value="1"/>
</dbReference>
<accession>A0A9Q4KX14</accession>
<evidence type="ECO:0000256" key="11">
    <source>
        <dbReference type="ARBA" id="ARBA00023136"/>
    </source>
</evidence>
<dbReference type="InterPro" id="IPR029016">
    <property type="entry name" value="GAF-like_dom_sf"/>
</dbReference>
<evidence type="ECO:0000256" key="7">
    <source>
        <dbReference type="ARBA" id="ARBA00022777"/>
    </source>
</evidence>
<dbReference type="InterPro" id="IPR003018">
    <property type="entry name" value="GAF"/>
</dbReference>
<protein>
    <recommendedName>
        <fullName evidence="3">histidine kinase</fullName>
        <ecNumber evidence="3">2.7.13.3</ecNumber>
    </recommendedName>
</protein>
<dbReference type="SUPFAM" id="SSF55785">
    <property type="entry name" value="PYP-like sensor domain (PAS domain)"/>
    <property type="match status" value="3"/>
</dbReference>
<dbReference type="InterPro" id="IPR003594">
    <property type="entry name" value="HATPase_dom"/>
</dbReference>
<keyword evidence="10" id="KW-0902">Two-component regulatory system</keyword>
<feature type="domain" description="PAC" evidence="15">
    <location>
        <begin position="609"/>
        <end position="666"/>
    </location>
</feature>
<evidence type="ECO:0000256" key="3">
    <source>
        <dbReference type="ARBA" id="ARBA00012438"/>
    </source>
</evidence>
<dbReference type="GO" id="GO:0030295">
    <property type="term" value="F:protein kinase activator activity"/>
    <property type="evidence" value="ECO:0007669"/>
    <property type="project" value="TreeGrafter"/>
</dbReference>
<reference evidence="16" key="1">
    <citation type="submission" date="2022-06" db="EMBL/GenBank/DDBJ databases">
        <title>Natrinema sp. a new haloarchaeum isolate from saline soil.</title>
        <authorList>
            <person name="Strakova D."/>
            <person name="Galisteo C."/>
            <person name="Sanchez-Porro C."/>
            <person name="Ventosa A."/>
        </authorList>
    </citation>
    <scope>NUCLEOTIDE SEQUENCE</scope>
    <source>
        <strain evidence="16">S1CR25-10</strain>
    </source>
</reference>
<dbReference type="GO" id="GO:0004673">
    <property type="term" value="F:protein histidine kinase activity"/>
    <property type="evidence" value="ECO:0007669"/>
    <property type="project" value="UniProtKB-EC"/>
</dbReference>
<dbReference type="PRINTS" id="PR00344">
    <property type="entry name" value="BCTRLSENSOR"/>
</dbReference>
<keyword evidence="8" id="KW-0067">ATP-binding</keyword>
<dbReference type="NCBIfam" id="TIGR00229">
    <property type="entry name" value="sensory_box"/>
    <property type="match status" value="2"/>
</dbReference>
<dbReference type="InterPro" id="IPR035965">
    <property type="entry name" value="PAS-like_dom_sf"/>
</dbReference>
<dbReference type="PANTHER" id="PTHR42878">
    <property type="entry name" value="TWO-COMPONENT HISTIDINE KINASE"/>
    <property type="match status" value="1"/>
</dbReference>
<dbReference type="Pfam" id="PF13426">
    <property type="entry name" value="PAS_9"/>
    <property type="match status" value="1"/>
</dbReference>
<dbReference type="InterPro" id="IPR001610">
    <property type="entry name" value="PAC"/>
</dbReference>
<dbReference type="CDD" id="cd00130">
    <property type="entry name" value="PAS"/>
    <property type="match status" value="2"/>
</dbReference>
<evidence type="ECO:0000256" key="1">
    <source>
        <dbReference type="ARBA" id="ARBA00000085"/>
    </source>
</evidence>
<feature type="domain" description="PAS" evidence="14">
    <location>
        <begin position="256"/>
        <end position="300"/>
    </location>
</feature>
<dbReference type="GO" id="GO:0005524">
    <property type="term" value="F:ATP binding"/>
    <property type="evidence" value="ECO:0007669"/>
    <property type="project" value="UniProtKB-KW"/>
</dbReference>
<keyword evidence="4" id="KW-0808">Transferase</keyword>
<feature type="domain" description="PAS" evidence="14">
    <location>
        <begin position="534"/>
        <end position="604"/>
    </location>
</feature>
<evidence type="ECO:0000256" key="9">
    <source>
        <dbReference type="ARBA" id="ARBA00022989"/>
    </source>
</evidence>
<dbReference type="PROSITE" id="PS50112">
    <property type="entry name" value="PAS"/>
    <property type="match status" value="2"/>
</dbReference>
<evidence type="ECO:0000259" key="13">
    <source>
        <dbReference type="PROSITE" id="PS50109"/>
    </source>
</evidence>
<organism evidence="16 17">
    <name type="scientific">Natrinema salsiterrestre</name>
    <dbReference type="NCBI Taxonomy" id="2950540"/>
    <lineage>
        <taxon>Archaea</taxon>
        <taxon>Methanobacteriati</taxon>
        <taxon>Methanobacteriota</taxon>
        <taxon>Stenosarchaea group</taxon>
        <taxon>Halobacteria</taxon>
        <taxon>Halobacteriales</taxon>
        <taxon>Natrialbaceae</taxon>
        <taxon>Natrinema</taxon>
    </lineage>
</organism>
<dbReference type="InterPro" id="IPR004358">
    <property type="entry name" value="Sig_transdc_His_kin-like_C"/>
</dbReference>
<dbReference type="EC" id="2.7.13.3" evidence="3"/>
<dbReference type="GO" id="GO:0016020">
    <property type="term" value="C:membrane"/>
    <property type="evidence" value="ECO:0007669"/>
    <property type="project" value="UniProtKB-SubCell"/>
</dbReference>
<dbReference type="InterPro" id="IPR050351">
    <property type="entry name" value="BphY/WalK/GraS-like"/>
</dbReference>
<dbReference type="Pfam" id="PF02518">
    <property type="entry name" value="HATPase_c"/>
    <property type="match status" value="1"/>
</dbReference>
<evidence type="ECO:0000256" key="5">
    <source>
        <dbReference type="ARBA" id="ARBA00022692"/>
    </source>
</evidence>
<proteinExistence type="predicted"/>
<feature type="region of interest" description="Disordered" evidence="12">
    <location>
        <begin position="872"/>
        <end position="896"/>
    </location>
</feature>
<sequence length="896" mass="97042">MTSSGRPVVFVGDDPTPPDDLEAAFDVVVLADRTAVVDYLETAPAGCVVVDGSQTDRVATVAAACDASSSVPIIYTTATADGAAAAAATRAGATEYVVREADETVTDRVAAVAPTGDATDDSTTGFAATPSALEGRSRRRDREQARPSGQRIPETFDDAHFAVDEDFELTAVHDRSEELLTRDAAVGTSLWEAVPDAIGSTLETQYRRALAEETTISRETYAPSVERWVRLRVDPTEGGLSVYATDVTERHERETDLQRCEAIVETIDDGVLVIDSDQRFVHANDAFADLVGTDAETIVGMHASSFVDDATWNDWMGVAMSLTAGDASHETIEAELERVDGGTVPIEARVSPLESTDSDDVSFVCVVRDVTERNRRADVVTELLETTQALFSCESREAVAEVVVDAAERVLGFEIVTVRFYDPDAEELVLTAASETVSDLFDERRRAGTYESKMGEAFRQSEPIVFDDLRTDPRSTVHDYESFRGAMCIPIGDHGILNVGSAVTGAFDDRHVQLAQLLTASATAALERADRREDLLRHEQVLEAVEGMVYALDEDARFTLVTDPLAERLGYDREDLLGEPVSLIFDDDSSDRASDRLEDMLSDPQRDRDAFEATYVTADGERFPVEIECSLLPRSETEVENGTFRGIVSAVRDITRRKEREQYLQVLNRVLRHNLRNDLTVVIGYAELLCDRLEDRDLTAAATTLRETATDLARTSEKTRAIQYALDRDGDLQPVDVAATVEDAIDTVEIGDATISVSATGDCRAWADPGLELVVDNLLENAVRHTGAAPTVEVTVERADEGIRLSIDDDGPGIPPAEIDVVTGESDITQLTHSSGLGLWLVRWMVDSYGGSVSFARSPLGGSRVDIVLEAAPPESTDATGGDATDAAISEPADGP</sequence>
<dbReference type="Gene3D" id="3.30.450.20">
    <property type="entry name" value="PAS domain"/>
    <property type="match status" value="3"/>
</dbReference>
<evidence type="ECO:0000256" key="10">
    <source>
        <dbReference type="ARBA" id="ARBA00023012"/>
    </source>
</evidence>
<feature type="region of interest" description="Disordered" evidence="12">
    <location>
        <begin position="115"/>
        <end position="152"/>
    </location>
</feature>
<evidence type="ECO:0000256" key="4">
    <source>
        <dbReference type="ARBA" id="ARBA00022679"/>
    </source>
</evidence>
<comment type="catalytic activity">
    <reaction evidence="1">
        <text>ATP + protein L-histidine = ADP + protein N-phospho-L-histidine.</text>
        <dbReference type="EC" id="2.7.13.3"/>
    </reaction>
</comment>